<evidence type="ECO:0000313" key="2">
    <source>
        <dbReference type="EMBL" id="KAK1729158.1"/>
    </source>
</evidence>
<dbReference type="EMBL" id="JAHMHS010000013">
    <property type="protein sequence ID" value="KAK1729158.1"/>
    <property type="molecule type" value="Genomic_DNA"/>
</dbReference>
<dbReference type="RefSeq" id="XP_060369213.1">
    <property type="nucleotide sequence ID" value="XM_060507402.1"/>
</dbReference>
<organism evidence="2 3">
    <name type="scientific">Glomerella acutata</name>
    <name type="common">Colletotrichum acutatum</name>
    <dbReference type="NCBI Taxonomy" id="27357"/>
    <lineage>
        <taxon>Eukaryota</taxon>
        <taxon>Fungi</taxon>
        <taxon>Dikarya</taxon>
        <taxon>Ascomycota</taxon>
        <taxon>Pezizomycotina</taxon>
        <taxon>Sordariomycetes</taxon>
        <taxon>Hypocreomycetidae</taxon>
        <taxon>Glomerellales</taxon>
        <taxon>Glomerellaceae</taxon>
        <taxon>Colletotrichum</taxon>
        <taxon>Colletotrichum acutatum species complex</taxon>
    </lineage>
</organism>
<dbReference type="Proteomes" id="UP001244207">
    <property type="component" value="Unassembled WGS sequence"/>
</dbReference>
<gene>
    <name evidence="2" type="ORF">BDZ83DRAFT_606948</name>
</gene>
<evidence type="ECO:0000256" key="1">
    <source>
        <dbReference type="SAM" id="MobiDB-lite"/>
    </source>
</evidence>
<dbReference type="AlphaFoldDB" id="A0AAD9CZ64"/>
<keyword evidence="3" id="KW-1185">Reference proteome</keyword>
<comment type="caution">
    <text evidence="2">The sequence shown here is derived from an EMBL/GenBank/DDBJ whole genome shotgun (WGS) entry which is preliminary data.</text>
</comment>
<feature type="region of interest" description="Disordered" evidence="1">
    <location>
        <begin position="1"/>
        <end position="56"/>
    </location>
</feature>
<dbReference type="GeneID" id="85391301"/>
<feature type="compositionally biased region" description="Polar residues" evidence="1">
    <location>
        <begin position="1"/>
        <end position="27"/>
    </location>
</feature>
<sequence length="141" mass="15991">MVSPHLSQQMKPRQQQTASHQEQSSQADRVDTRYLPDFQHPSQNLPDPPTSLAPRAGHRRLWSGRVVHHRHVNHAPKGKSTDHVSMARHINQSIDHDFTTHNFASSRYFGSRATPSQGDFTLNCMCGVPVFPQVQFFNNDG</sequence>
<proteinExistence type="predicted"/>
<protein>
    <submittedName>
        <fullName evidence="2">Uncharacterized protein</fullName>
    </submittedName>
</protein>
<accession>A0AAD9CZ64</accession>
<evidence type="ECO:0000313" key="3">
    <source>
        <dbReference type="Proteomes" id="UP001244207"/>
    </source>
</evidence>
<reference evidence="2" key="1">
    <citation type="submission" date="2021-12" db="EMBL/GenBank/DDBJ databases">
        <title>Comparative genomics, transcriptomics and evolutionary studies reveal genomic signatures of adaptation to plant cell wall in hemibiotrophic fungi.</title>
        <authorList>
            <consortium name="DOE Joint Genome Institute"/>
            <person name="Baroncelli R."/>
            <person name="Diaz J.F."/>
            <person name="Benocci T."/>
            <person name="Peng M."/>
            <person name="Battaglia E."/>
            <person name="Haridas S."/>
            <person name="Andreopoulos W."/>
            <person name="Labutti K."/>
            <person name="Pangilinan J."/>
            <person name="Floch G.L."/>
            <person name="Makela M.R."/>
            <person name="Henrissat B."/>
            <person name="Grigoriev I.V."/>
            <person name="Crouch J.A."/>
            <person name="De Vries R.P."/>
            <person name="Sukno S.A."/>
            <person name="Thon M.R."/>
        </authorList>
    </citation>
    <scope>NUCLEOTIDE SEQUENCE</scope>
    <source>
        <strain evidence="2">CBS 112980</strain>
    </source>
</reference>
<name>A0AAD9CZ64_GLOAC</name>